<name>S0G2K9_9BACT</name>
<dbReference type="AlphaFoldDB" id="S0G2K9"/>
<evidence type="ECO:0000256" key="1">
    <source>
        <dbReference type="SAM" id="MobiDB-lite"/>
    </source>
</evidence>
<keyword evidence="3" id="KW-1185">Reference proteome</keyword>
<gene>
    <name evidence="2" type="ORF">Dpo_1c02790</name>
</gene>
<comment type="caution">
    <text evidence="2">The sequence shown here is derived from an EMBL/GenBank/DDBJ whole genome shotgun (WGS) entry which is preliminary data.</text>
</comment>
<dbReference type="RefSeq" id="WP_006963798.1">
    <property type="nucleotide sequence ID" value="NZ_APJX01000001.1"/>
</dbReference>
<accession>S0G2K9</accession>
<evidence type="ECO:0000313" key="2">
    <source>
        <dbReference type="EMBL" id="EMS81140.1"/>
    </source>
</evidence>
<evidence type="ECO:0000313" key="3">
    <source>
        <dbReference type="Proteomes" id="UP000014216"/>
    </source>
</evidence>
<dbReference type="Proteomes" id="UP000014216">
    <property type="component" value="Unassembled WGS sequence"/>
</dbReference>
<protein>
    <submittedName>
        <fullName evidence="2">Uncharacterized protein</fullName>
    </submittedName>
</protein>
<feature type="compositionally biased region" description="Basic and acidic residues" evidence="1">
    <location>
        <begin position="116"/>
        <end position="127"/>
    </location>
</feature>
<proteinExistence type="predicted"/>
<organism evidence="2 3">
    <name type="scientific">Desulfotignum phosphitoxidans DSM 13687</name>
    <dbReference type="NCBI Taxonomy" id="1286635"/>
    <lineage>
        <taxon>Bacteria</taxon>
        <taxon>Pseudomonadati</taxon>
        <taxon>Thermodesulfobacteriota</taxon>
        <taxon>Desulfobacteria</taxon>
        <taxon>Desulfobacterales</taxon>
        <taxon>Desulfobacteraceae</taxon>
        <taxon>Desulfotignum</taxon>
    </lineage>
</organism>
<sequence>MATINDVVLIYLENAPIAFARVENILPDPKKGWFQMTLLMLQIPLQTVTWILKDAYINGEEFQMNGKQMRLETIHAPKETSAFSQDGGTDFPESAPSKKAPSDSHEKTDNIISFSDLKKKTNDPTTD</sequence>
<dbReference type="EMBL" id="APJX01000001">
    <property type="protein sequence ID" value="EMS81140.1"/>
    <property type="molecule type" value="Genomic_DNA"/>
</dbReference>
<feature type="region of interest" description="Disordered" evidence="1">
    <location>
        <begin position="74"/>
        <end position="127"/>
    </location>
</feature>
<feature type="compositionally biased region" description="Basic and acidic residues" evidence="1">
    <location>
        <begin position="100"/>
        <end position="109"/>
    </location>
</feature>
<reference evidence="2 3" key="1">
    <citation type="journal article" date="2013" name="Genome Announc.">
        <title>Draft Genome Sequence of Desulfotignum phosphitoxidans DSM 13687 Strain FiPS-3.</title>
        <authorList>
            <person name="Poehlein A."/>
            <person name="Daniel R."/>
            <person name="Simeonova D.D."/>
        </authorList>
    </citation>
    <scope>NUCLEOTIDE SEQUENCE [LARGE SCALE GENOMIC DNA]</scope>
    <source>
        <strain evidence="2 3">DSM 13687</strain>
    </source>
</reference>